<accession>A0A196SE84</accession>
<comment type="similarity">
    <text evidence="7">Belongs to the class I-like SAM-binding methyltransferase superfamily. C5-methyltransferase family.</text>
</comment>
<dbReference type="EC" id="2.1.1.204" evidence="4"/>
<dbReference type="InterPro" id="IPR029063">
    <property type="entry name" value="SAM-dependent_MTases_sf"/>
</dbReference>
<keyword evidence="2 7" id="KW-0808">Transferase</keyword>
<dbReference type="InterPro" id="IPR050750">
    <property type="entry name" value="C5-MTase"/>
</dbReference>
<evidence type="ECO:0000256" key="1">
    <source>
        <dbReference type="ARBA" id="ARBA00022603"/>
    </source>
</evidence>
<dbReference type="GO" id="GO:0032259">
    <property type="term" value="P:methylation"/>
    <property type="evidence" value="ECO:0007669"/>
    <property type="project" value="UniProtKB-KW"/>
</dbReference>
<dbReference type="Gene3D" id="3.90.120.10">
    <property type="entry name" value="DNA Methylase, subunit A, domain 2"/>
    <property type="match status" value="1"/>
</dbReference>
<comment type="caution">
    <text evidence="8">The sequence shown here is derived from an EMBL/GenBank/DDBJ whole genome shotgun (WGS) entry which is preliminary data.</text>
</comment>
<keyword evidence="9" id="KW-1185">Reference proteome</keyword>
<evidence type="ECO:0000256" key="7">
    <source>
        <dbReference type="PROSITE-ProRule" id="PRU01016"/>
    </source>
</evidence>
<protein>
    <recommendedName>
        <fullName evidence="5">tRNA (cytosine(38)-C(5))-methyltransferase</fullName>
        <ecNumber evidence="4">2.1.1.204</ecNumber>
    </recommendedName>
    <alternativeName>
        <fullName evidence="6">DNA (cytosine-5)-methyltransferase-like protein 2</fullName>
    </alternativeName>
</protein>
<feature type="active site" evidence="7">
    <location>
        <position position="57"/>
    </location>
</feature>
<dbReference type="Gene3D" id="3.40.50.150">
    <property type="entry name" value="Vaccinia Virus protein VP39"/>
    <property type="match status" value="1"/>
</dbReference>
<proteinExistence type="inferred from homology"/>
<dbReference type="PRINTS" id="PR00105">
    <property type="entry name" value="C5METTRFRASE"/>
</dbReference>
<dbReference type="InterPro" id="IPR031303">
    <property type="entry name" value="C5_meth_CS"/>
</dbReference>
<sequence length="337" mass="38457">MDALEFFSGIGGLHAALTQVQPESHILASFDINPNAYLVAKEINEYKADIWLLSPPCQPHTRQGMQKDCSDSRSDGFLHIVSLLGAISHIPQYLLLENVEGFEKSESRERLMTVLKERDYHVQEFILSPNQFGVPNQRDRYFLIARIRAFPEVENTLPRIHNCLRVIPGNKNCHYIEYKNGTAEMGTKESQELWNSMNANCAPLSSFLDNEVVLGKDITQYRVPRRVLEKSGRILDIVSPTDHYSCCFTKAYRKYQTGTGSVLQTEEPYQQAPICRDVDNLLKLGLRYFTSSEMKRLHGFPESFGFPDEVNENQRAKLVGNSLSVSVVAELLRYLFQ</sequence>
<dbReference type="Proteomes" id="UP000078348">
    <property type="component" value="Unassembled WGS sequence"/>
</dbReference>
<dbReference type="InterPro" id="IPR001525">
    <property type="entry name" value="C5_MeTfrase"/>
</dbReference>
<evidence type="ECO:0000313" key="9">
    <source>
        <dbReference type="Proteomes" id="UP000078348"/>
    </source>
</evidence>
<keyword evidence="1 7" id="KW-0489">Methyltransferase</keyword>
<evidence type="ECO:0000256" key="3">
    <source>
        <dbReference type="ARBA" id="ARBA00022691"/>
    </source>
</evidence>
<dbReference type="PROSITE" id="PS51679">
    <property type="entry name" value="SAM_MT_C5"/>
    <property type="match status" value="1"/>
</dbReference>
<gene>
    <name evidence="8" type="ORF">AV274_3669</name>
</gene>
<organism evidence="8 9">
    <name type="scientific">Blastocystis sp. subtype 1 (strain ATCC 50177 / NandII)</name>
    <dbReference type="NCBI Taxonomy" id="478820"/>
    <lineage>
        <taxon>Eukaryota</taxon>
        <taxon>Sar</taxon>
        <taxon>Stramenopiles</taxon>
        <taxon>Bigyra</taxon>
        <taxon>Opalozoa</taxon>
        <taxon>Opalinata</taxon>
        <taxon>Blastocystidae</taxon>
        <taxon>Blastocystis</taxon>
    </lineage>
</organism>
<dbReference type="OrthoDB" id="414133at2759"/>
<reference evidence="8 9" key="1">
    <citation type="submission" date="2016-05" db="EMBL/GenBank/DDBJ databases">
        <title>Nuclear genome of Blastocystis sp. subtype 1 NandII.</title>
        <authorList>
            <person name="Gentekaki E."/>
            <person name="Curtis B."/>
            <person name="Stairs C."/>
            <person name="Eme L."/>
            <person name="Herman E."/>
            <person name="Klimes V."/>
            <person name="Arias M.C."/>
            <person name="Elias M."/>
            <person name="Hilliou F."/>
            <person name="Klute M."/>
            <person name="Malik S.-B."/>
            <person name="Pightling A."/>
            <person name="Rachubinski R."/>
            <person name="Salas D."/>
            <person name="Schlacht A."/>
            <person name="Suga H."/>
            <person name="Archibald J."/>
            <person name="Ball S.G."/>
            <person name="Clark G."/>
            <person name="Dacks J."/>
            <person name="Van Der Giezen M."/>
            <person name="Tsaousis A."/>
            <person name="Roger A."/>
        </authorList>
    </citation>
    <scope>NUCLEOTIDE SEQUENCE [LARGE SCALE GENOMIC DNA]</scope>
    <source>
        <strain evidence="9">ATCC 50177 / NandII</strain>
    </source>
</reference>
<dbReference type="GO" id="GO:0008168">
    <property type="term" value="F:methyltransferase activity"/>
    <property type="evidence" value="ECO:0007669"/>
    <property type="project" value="UniProtKB-KW"/>
</dbReference>
<dbReference type="SUPFAM" id="SSF53335">
    <property type="entry name" value="S-adenosyl-L-methionine-dependent methyltransferases"/>
    <property type="match status" value="1"/>
</dbReference>
<dbReference type="EMBL" id="LXWW01000228">
    <property type="protein sequence ID" value="OAO14626.1"/>
    <property type="molecule type" value="Genomic_DNA"/>
</dbReference>
<dbReference type="Pfam" id="PF00145">
    <property type="entry name" value="DNA_methylase"/>
    <property type="match status" value="1"/>
</dbReference>
<dbReference type="STRING" id="478820.A0A196SE84"/>
<name>A0A196SE84_BLAHN</name>
<dbReference type="PROSITE" id="PS00095">
    <property type="entry name" value="C5_MTASE_2"/>
    <property type="match status" value="1"/>
</dbReference>
<evidence type="ECO:0000256" key="6">
    <source>
        <dbReference type="ARBA" id="ARBA00042810"/>
    </source>
</evidence>
<keyword evidence="3 7" id="KW-0949">S-adenosyl-L-methionine</keyword>
<dbReference type="PANTHER" id="PTHR46098">
    <property type="entry name" value="TRNA (CYTOSINE(38)-C(5))-METHYLTRANSFERASE"/>
    <property type="match status" value="1"/>
</dbReference>
<dbReference type="GO" id="GO:0005634">
    <property type="term" value="C:nucleus"/>
    <property type="evidence" value="ECO:0007669"/>
    <property type="project" value="TreeGrafter"/>
</dbReference>
<evidence type="ECO:0000256" key="4">
    <source>
        <dbReference type="ARBA" id="ARBA00039081"/>
    </source>
</evidence>
<evidence type="ECO:0000256" key="2">
    <source>
        <dbReference type="ARBA" id="ARBA00022679"/>
    </source>
</evidence>
<evidence type="ECO:0000313" key="8">
    <source>
        <dbReference type="EMBL" id="OAO14626.1"/>
    </source>
</evidence>
<evidence type="ECO:0000256" key="5">
    <source>
        <dbReference type="ARBA" id="ARBA00039681"/>
    </source>
</evidence>
<dbReference type="PANTHER" id="PTHR46098:SF1">
    <property type="entry name" value="TRNA (CYTOSINE(38)-C(5))-METHYLTRANSFERASE"/>
    <property type="match status" value="1"/>
</dbReference>
<dbReference type="AlphaFoldDB" id="A0A196SE84"/>